<keyword evidence="19" id="KW-1185">Reference proteome</keyword>
<keyword evidence="6 13" id="KW-0686">Riboflavin biosynthesis</keyword>
<dbReference type="CDD" id="cd01284">
    <property type="entry name" value="Riboflavin_deaminase-reductase"/>
    <property type="match status" value="1"/>
</dbReference>
<dbReference type="Gene3D" id="3.40.140.10">
    <property type="entry name" value="Cytidine Deaminase, domain 2"/>
    <property type="match status" value="1"/>
</dbReference>
<evidence type="ECO:0000256" key="5">
    <source>
        <dbReference type="ARBA" id="ARBA00007417"/>
    </source>
</evidence>
<feature type="binding site" evidence="16">
    <location>
        <position position="86"/>
    </location>
    <ligand>
        <name>Zn(2+)</name>
        <dbReference type="ChEBI" id="CHEBI:29105"/>
        <note>catalytic</note>
    </ligand>
</feature>
<feature type="binding site" evidence="15">
    <location>
        <begin position="309"/>
        <end position="315"/>
    </location>
    <ligand>
        <name>NADP(+)</name>
        <dbReference type="ChEBI" id="CHEBI:58349"/>
    </ligand>
</feature>
<dbReference type="InterPro" id="IPR004794">
    <property type="entry name" value="Eubact_RibD"/>
</dbReference>
<accession>Q2W4T0</accession>
<dbReference type="UniPathway" id="UPA00275">
    <property type="reaction ID" value="UER00401"/>
</dbReference>
<dbReference type="InterPro" id="IPR016193">
    <property type="entry name" value="Cytidine_deaminase-like"/>
</dbReference>
<dbReference type="SUPFAM" id="SSF53927">
    <property type="entry name" value="Cytidine deaminase-like"/>
    <property type="match status" value="1"/>
</dbReference>
<dbReference type="PANTHER" id="PTHR38011">
    <property type="entry name" value="DIHYDROFOLATE REDUCTASE FAMILY PROTEIN (AFU_ORTHOLOGUE AFUA_8G06820)"/>
    <property type="match status" value="1"/>
</dbReference>
<comment type="pathway">
    <text evidence="3 13">Cofactor biosynthesis; riboflavin biosynthesis; 5-amino-6-(D-ribitylamino)uracil from GTP: step 3/4.</text>
</comment>
<dbReference type="GO" id="GO:0008703">
    <property type="term" value="F:5-amino-6-(5-phosphoribosylamino)uracil reductase activity"/>
    <property type="evidence" value="ECO:0007669"/>
    <property type="project" value="UniProtKB-EC"/>
</dbReference>
<dbReference type="AlphaFoldDB" id="Q2W4T0"/>
<feature type="binding site" evidence="15">
    <location>
        <position position="307"/>
    </location>
    <ligand>
        <name>substrate</name>
    </ligand>
</feature>
<feature type="binding site" evidence="15">
    <location>
        <position position="211"/>
    </location>
    <ligand>
        <name>NADP(+)</name>
        <dbReference type="ChEBI" id="CHEBI:58349"/>
    </ligand>
</feature>
<keyword evidence="9 13" id="KW-0862">Zinc</keyword>
<evidence type="ECO:0000256" key="10">
    <source>
        <dbReference type="ARBA" id="ARBA00022857"/>
    </source>
</evidence>
<name>Q2W4T0_PARM1</name>
<dbReference type="Proteomes" id="UP000007058">
    <property type="component" value="Chromosome"/>
</dbReference>
<evidence type="ECO:0000259" key="17">
    <source>
        <dbReference type="PROSITE" id="PS51747"/>
    </source>
</evidence>
<keyword evidence="8 13" id="KW-0378">Hydrolase</keyword>
<feature type="binding site" evidence="15">
    <location>
        <position position="165"/>
    </location>
    <ligand>
        <name>NADP(+)</name>
        <dbReference type="ChEBI" id="CHEBI:58349"/>
    </ligand>
</feature>
<dbReference type="HOGENOM" id="CLU_036590_1_1_5"/>
<dbReference type="KEGG" id="mag:amb2341"/>
<dbReference type="PROSITE" id="PS51747">
    <property type="entry name" value="CYT_DCMP_DEAMINASES_2"/>
    <property type="match status" value="1"/>
</dbReference>
<dbReference type="InterPro" id="IPR011549">
    <property type="entry name" value="RibD_C"/>
</dbReference>
<dbReference type="NCBIfam" id="TIGR00227">
    <property type="entry name" value="ribD_Cterm"/>
    <property type="match status" value="1"/>
</dbReference>
<dbReference type="GO" id="GO:0008835">
    <property type="term" value="F:diaminohydroxyphosphoribosylaminopyrimidine deaminase activity"/>
    <property type="evidence" value="ECO:0007669"/>
    <property type="project" value="UniProtKB-EC"/>
</dbReference>
<comment type="cofactor">
    <cofactor evidence="13 16">
        <name>Zn(2+)</name>
        <dbReference type="ChEBI" id="CHEBI:29105"/>
    </cofactor>
    <text evidence="13 16">Binds 1 zinc ion.</text>
</comment>
<evidence type="ECO:0000256" key="8">
    <source>
        <dbReference type="ARBA" id="ARBA00022801"/>
    </source>
</evidence>
<evidence type="ECO:0000256" key="7">
    <source>
        <dbReference type="ARBA" id="ARBA00022723"/>
    </source>
</evidence>
<dbReference type="EMBL" id="AP007255">
    <property type="protein sequence ID" value="BAE51145.1"/>
    <property type="molecule type" value="Genomic_DNA"/>
</dbReference>
<comment type="catalytic activity">
    <reaction evidence="13">
        <text>5-amino-6-(5-phospho-D-ribitylamino)uracil + NADP(+) = 5-amino-6-(5-phospho-D-ribosylamino)uracil + NADPH + H(+)</text>
        <dbReference type="Rhea" id="RHEA:17845"/>
        <dbReference type="ChEBI" id="CHEBI:15378"/>
        <dbReference type="ChEBI" id="CHEBI:57783"/>
        <dbReference type="ChEBI" id="CHEBI:58349"/>
        <dbReference type="ChEBI" id="CHEBI:58421"/>
        <dbReference type="ChEBI" id="CHEBI:58453"/>
        <dbReference type="EC" id="1.1.1.193"/>
    </reaction>
</comment>
<dbReference type="InterPro" id="IPR002125">
    <property type="entry name" value="CMP_dCMP_dom"/>
</dbReference>
<evidence type="ECO:0000313" key="18">
    <source>
        <dbReference type="EMBL" id="BAE51145.1"/>
    </source>
</evidence>
<feature type="binding site" evidence="15">
    <location>
        <position position="179"/>
    </location>
    <ligand>
        <name>substrate</name>
    </ligand>
</feature>
<dbReference type="NCBIfam" id="TIGR00326">
    <property type="entry name" value="eubact_ribD"/>
    <property type="match status" value="1"/>
</dbReference>
<proteinExistence type="inferred from homology"/>
<feature type="binding site" evidence="15">
    <location>
        <position position="218"/>
    </location>
    <ligand>
        <name>substrate</name>
    </ligand>
</feature>
<comment type="similarity">
    <text evidence="5 13">In the C-terminal section; belongs to the HTP reductase family.</text>
</comment>
<dbReference type="InterPro" id="IPR050765">
    <property type="entry name" value="Riboflavin_Biosynth_HTPR"/>
</dbReference>
<feature type="binding site" evidence="16">
    <location>
        <position position="61"/>
    </location>
    <ligand>
        <name>Zn(2+)</name>
        <dbReference type="ChEBI" id="CHEBI:29105"/>
        <note>catalytic</note>
    </ligand>
</feature>
<dbReference type="Gene3D" id="3.40.430.10">
    <property type="entry name" value="Dihydrofolate Reductase, subunit A"/>
    <property type="match status" value="1"/>
</dbReference>
<dbReference type="Pfam" id="PF01872">
    <property type="entry name" value="RibD_C"/>
    <property type="match status" value="1"/>
</dbReference>
<evidence type="ECO:0000256" key="3">
    <source>
        <dbReference type="ARBA" id="ARBA00004910"/>
    </source>
</evidence>
<dbReference type="SUPFAM" id="SSF53597">
    <property type="entry name" value="Dihydrofolate reductase-like"/>
    <property type="match status" value="1"/>
</dbReference>
<dbReference type="PANTHER" id="PTHR38011:SF7">
    <property type="entry name" value="2,5-DIAMINO-6-RIBOSYLAMINO-4(3H)-PYRIMIDINONE 5'-PHOSPHATE REDUCTASE"/>
    <property type="match status" value="1"/>
</dbReference>
<keyword evidence="10 13" id="KW-0521">NADP</keyword>
<evidence type="ECO:0000256" key="13">
    <source>
        <dbReference type="PIRNR" id="PIRNR006769"/>
    </source>
</evidence>
<dbReference type="FunFam" id="3.40.140.10:FF:000025">
    <property type="entry name" value="Riboflavin biosynthesis protein RibD"/>
    <property type="match status" value="1"/>
</dbReference>
<dbReference type="PIRSF" id="PIRSF006769">
    <property type="entry name" value="RibD"/>
    <property type="match status" value="1"/>
</dbReference>
<comment type="function">
    <text evidence="1 13">Converts 2,5-diamino-6-(ribosylamino)-4(3h)-pyrimidinone 5'-phosphate into 5-amino-6-(ribosylamino)-2,4(1h,3h)-pyrimidinedione 5'-phosphate.</text>
</comment>
<sequence length="375" mass="39525">MSHASTDRTQGEIDLGHMRAALALARRGLGTVWPNPAVGCVIVKDGRVVGRGWTQPGGRPHAETEALAMAGSAALGATVYVTLEPCAHHGKTAPCADALVAAGVSRVVVAVQDPDSRVAGKGVDRLRVAGIPVTEGVLHAEAAELNAGFFLRINTGRPLVTLKLATTLDGRIATHTGESRWITGDQARSAAHLLRAETDAIMVGSGTALHDDPDLTCRLPGLVERSPVRVVVDGRLRLPLTSRLVATANDVPTWLLTLEDCDVNRREAYEDAGVDVVEVSPGADGAIDLELALQALGESGVTRVLVEGGAHLSAALLRAGLVDRMVWFRAPRLMGGDGLPAAVSFGIDHLAQTPHFERVEIRPVGDDVMETYIRL</sequence>
<evidence type="ECO:0000256" key="16">
    <source>
        <dbReference type="PIRSR" id="PIRSR006769-3"/>
    </source>
</evidence>
<dbReference type="STRING" id="342108.amb2341"/>
<comment type="similarity">
    <text evidence="4 13">In the N-terminal section; belongs to the cytidine and deoxycytidylate deaminase family.</text>
</comment>
<feature type="binding site" evidence="15">
    <location>
        <position position="215"/>
    </location>
    <ligand>
        <name>substrate</name>
    </ligand>
</feature>
<feature type="active site" description="Proton donor" evidence="14">
    <location>
        <position position="63"/>
    </location>
</feature>
<evidence type="ECO:0000313" key="19">
    <source>
        <dbReference type="Proteomes" id="UP000007058"/>
    </source>
</evidence>
<comment type="catalytic activity">
    <reaction evidence="13">
        <text>2,5-diamino-6-hydroxy-4-(5-phosphoribosylamino)-pyrimidine + H2O + H(+) = 5-amino-6-(5-phospho-D-ribosylamino)uracil + NH4(+)</text>
        <dbReference type="Rhea" id="RHEA:21868"/>
        <dbReference type="ChEBI" id="CHEBI:15377"/>
        <dbReference type="ChEBI" id="CHEBI:15378"/>
        <dbReference type="ChEBI" id="CHEBI:28938"/>
        <dbReference type="ChEBI" id="CHEBI:58453"/>
        <dbReference type="ChEBI" id="CHEBI:58614"/>
        <dbReference type="EC" id="3.5.4.26"/>
    </reaction>
</comment>
<dbReference type="Pfam" id="PF00383">
    <property type="entry name" value="dCMP_cyt_deam_1"/>
    <property type="match status" value="1"/>
</dbReference>
<feature type="binding site" evidence="15">
    <location>
        <position position="195"/>
    </location>
    <ligand>
        <name>NADP(+)</name>
        <dbReference type="ChEBI" id="CHEBI:58349"/>
    </ligand>
</feature>
<protein>
    <recommendedName>
        <fullName evidence="13">Riboflavin biosynthesis protein RibD</fullName>
    </recommendedName>
    <domain>
        <recommendedName>
            <fullName evidence="13">Diaminohydroxyphosphoribosylaminopyrimidine deaminase</fullName>
            <shortName evidence="13">DRAP deaminase</shortName>
            <ecNumber evidence="13">3.5.4.26</ecNumber>
        </recommendedName>
        <alternativeName>
            <fullName evidence="13">Riboflavin-specific deaminase</fullName>
        </alternativeName>
    </domain>
    <domain>
        <recommendedName>
            <fullName evidence="13">5-amino-6-(5-phosphoribosylamino)uracil reductase</fullName>
            <ecNumber evidence="13">1.1.1.193</ecNumber>
        </recommendedName>
        <alternativeName>
            <fullName evidence="13">HTP reductase</fullName>
        </alternativeName>
    </domain>
</protein>
<organism evidence="18 19">
    <name type="scientific">Paramagnetospirillum magneticum (strain ATCC 700264 / AMB-1)</name>
    <name type="common">Magnetospirillum magneticum</name>
    <dbReference type="NCBI Taxonomy" id="342108"/>
    <lineage>
        <taxon>Bacteria</taxon>
        <taxon>Pseudomonadati</taxon>
        <taxon>Pseudomonadota</taxon>
        <taxon>Alphaproteobacteria</taxon>
        <taxon>Rhodospirillales</taxon>
        <taxon>Magnetospirillaceae</taxon>
        <taxon>Paramagnetospirillum</taxon>
    </lineage>
</organism>
<feature type="binding site" evidence="15">
    <location>
        <position position="207"/>
    </location>
    <ligand>
        <name>NADP(+)</name>
        <dbReference type="ChEBI" id="CHEBI:58349"/>
    </ligand>
</feature>
<evidence type="ECO:0000256" key="2">
    <source>
        <dbReference type="ARBA" id="ARBA00004882"/>
    </source>
</evidence>
<dbReference type="InterPro" id="IPR016192">
    <property type="entry name" value="APOBEC/CMP_deaminase_Zn-bd"/>
</dbReference>
<dbReference type="InterPro" id="IPR002734">
    <property type="entry name" value="RibDG_C"/>
</dbReference>
<reference evidence="18 19" key="1">
    <citation type="journal article" date="2005" name="DNA Res.">
        <title>Complete genome sequence of the facultative anaerobic magnetotactic bacterium Magnetospirillum sp. strain AMB-1.</title>
        <authorList>
            <person name="Matsunaga T."/>
            <person name="Okamura Y."/>
            <person name="Fukuda Y."/>
            <person name="Wahyudi A.T."/>
            <person name="Murase Y."/>
            <person name="Takeyama H."/>
        </authorList>
    </citation>
    <scope>NUCLEOTIDE SEQUENCE [LARGE SCALE GENOMIC DNA]</scope>
    <source>
        <strain evidence="19">ATCC 700264 / AMB-1</strain>
    </source>
</reference>
<keyword evidence="12" id="KW-0511">Multifunctional enzyme</keyword>
<evidence type="ECO:0000256" key="12">
    <source>
        <dbReference type="ARBA" id="ARBA00023268"/>
    </source>
</evidence>
<dbReference type="EC" id="1.1.1.193" evidence="13"/>
<evidence type="ECO:0000256" key="6">
    <source>
        <dbReference type="ARBA" id="ARBA00022619"/>
    </source>
</evidence>
<evidence type="ECO:0000256" key="9">
    <source>
        <dbReference type="ARBA" id="ARBA00022833"/>
    </source>
</evidence>
<dbReference type="GO" id="GO:0009231">
    <property type="term" value="P:riboflavin biosynthetic process"/>
    <property type="evidence" value="ECO:0007669"/>
    <property type="project" value="UniProtKB-UniPathway"/>
</dbReference>
<feature type="domain" description="CMP/dCMP-type deaminase" evidence="17">
    <location>
        <begin position="12"/>
        <end position="134"/>
    </location>
</feature>
<keyword evidence="11 13" id="KW-0560">Oxidoreductase</keyword>
<keyword evidence="7 13" id="KW-0479">Metal-binding</keyword>
<dbReference type="EC" id="3.5.4.26" evidence="13"/>
<dbReference type="InterPro" id="IPR024072">
    <property type="entry name" value="DHFR-like_dom_sf"/>
</dbReference>
<evidence type="ECO:0000256" key="15">
    <source>
        <dbReference type="PIRSR" id="PIRSR006769-2"/>
    </source>
</evidence>
<evidence type="ECO:0000256" key="14">
    <source>
        <dbReference type="PIRSR" id="PIRSR006769-1"/>
    </source>
</evidence>
<feature type="binding site" evidence="15">
    <location>
        <position position="181"/>
    </location>
    <ligand>
        <name>NADP(+)</name>
        <dbReference type="ChEBI" id="CHEBI:58349"/>
    </ligand>
</feature>
<evidence type="ECO:0000256" key="4">
    <source>
        <dbReference type="ARBA" id="ARBA00005259"/>
    </source>
</evidence>
<gene>
    <name evidence="18" type="ordered locus">amb2341</name>
</gene>
<comment type="pathway">
    <text evidence="2 13">Cofactor biosynthesis; riboflavin biosynthesis; 5-amino-6-(D-ribitylamino)uracil from GTP: step 2/4.</text>
</comment>
<dbReference type="GO" id="GO:0008270">
    <property type="term" value="F:zinc ion binding"/>
    <property type="evidence" value="ECO:0007669"/>
    <property type="project" value="InterPro"/>
</dbReference>
<evidence type="ECO:0000256" key="11">
    <source>
        <dbReference type="ARBA" id="ARBA00023002"/>
    </source>
</evidence>
<dbReference type="GO" id="GO:0050661">
    <property type="term" value="F:NADP binding"/>
    <property type="evidence" value="ECO:0007669"/>
    <property type="project" value="InterPro"/>
</dbReference>
<feature type="binding site" evidence="16">
    <location>
        <position position="95"/>
    </location>
    <ligand>
        <name>Zn(2+)</name>
        <dbReference type="ChEBI" id="CHEBI:29105"/>
        <note>catalytic</note>
    </ligand>
</feature>
<dbReference type="PROSITE" id="PS00903">
    <property type="entry name" value="CYT_DCMP_DEAMINASES_1"/>
    <property type="match status" value="1"/>
</dbReference>
<evidence type="ECO:0000256" key="1">
    <source>
        <dbReference type="ARBA" id="ARBA00002151"/>
    </source>
</evidence>